<evidence type="ECO:0000256" key="1">
    <source>
        <dbReference type="ARBA" id="ARBA00004442"/>
    </source>
</evidence>
<keyword evidence="9" id="KW-1185">Reference proteome</keyword>
<dbReference type="AlphaFoldDB" id="A0A5M8QQS1"/>
<sequence>MKLKPYILIALLLSGILLDSCKDDLDIGAQGALSEQQLLNRAGVDALLTGAYAALDAQQYTNGAAQNLSGTNAWEASPTNWVFGSIAGGEAHKGSDGSDQPGIDAIAKFTADPSNSFFNSKWRSLYEGVNRTNTVIRVLAQVPEISEADRANLNAQARFLRGHYYFELKKMWNNVPWIDETTPSAEAPLQTNTENIWPRIEADFQFAYDNLPATQPEVGKVNKWAAASYLAKTYLYEKKYQEAKTLFDVVVAQGITTNGLKYALTKRFEDNFDAATENNSETVFAIQMAVHDGTNSIANGNQGDMLNFPYGDSPFRCCGFYQPSQDLVNSYRTTEAGLPYLNDYNLHPVKSDQGISSNQPFTPDPGPLDPRLDWTVGRRGLPYHDWGYHPGAKWIRSPGQTYAGPYSPKKNIYWQATQDIYSDQSVWAPGTAINYNVIRFADVLLMAAEAEAQLNNLAQAQTYVNLVRARAADPINYLKKYINDNNPLAGFSTTPAANYKIAVYPAGAFAGMGKAGALNAIYFERKLELAMEGHRFFDLVRWGIAQSTLNAYFAYESTITTDIRGANFTANKNDYFPIPQRQIDLSNQNGTSVLTQNSGY</sequence>
<feature type="domain" description="RagB/SusD" evidence="6">
    <location>
        <begin position="281"/>
        <end position="600"/>
    </location>
</feature>
<evidence type="ECO:0000256" key="5">
    <source>
        <dbReference type="ARBA" id="ARBA00023237"/>
    </source>
</evidence>
<evidence type="ECO:0000256" key="3">
    <source>
        <dbReference type="ARBA" id="ARBA00022729"/>
    </source>
</evidence>
<comment type="similarity">
    <text evidence="2">Belongs to the SusD family.</text>
</comment>
<evidence type="ECO:0000256" key="2">
    <source>
        <dbReference type="ARBA" id="ARBA00006275"/>
    </source>
</evidence>
<name>A0A5M8QQS1_9BACT</name>
<dbReference type="Pfam" id="PF07980">
    <property type="entry name" value="SusD_RagB"/>
    <property type="match status" value="1"/>
</dbReference>
<evidence type="ECO:0000256" key="4">
    <source>
        <dbReference type="ARBA" id="ARBA00023136"/>
    </source>
</evidence>
<accession>A0A5M8QQS1</accession>
<dbReference type="OrthoDB" id="9792139at2"/>
<evidence type="ECO:0000259" key="6">
    <source>
        <dbReference type="Pfam" id="PF07980"/>
    </source>
</evidence>
<dbReference type="Pfam" id="PF14322">
    <property type="entry name" value="SusD-like_3"/>
    <property type="match status" value="1"/>
</dbReference>
<organism evidence="8 9">
    <name type="scientific">Dyadobacter flavalbus</name>
    <dbReference type="NCBI Taxonomy" id="2579942"/>
    <lineage>
        <taxon>Bacteria</taxon>
        <taxon>Pseudomonadati</taxon>
        <taxon>Bacteroidota</taxon>
        <taxon>Cytophagia</taxon>
        <taxon>Cytophagales</taxon>
        <taxon>Spirosomataceae</taxon>
        <taxon>Dyadobacter</taxon>
    </lineage>
</organism>
<dbReference type="SUPFAM" id="SSF48452">
    <property type="entry name" value="TPR-like"/>
    <property type="match status" value="1"/>
</dbReference>
<proteinExistence type="inferred from homology"/>
<keyword evidence="3" id="KW-0732">Signal</keyword>
<evidence type="ECO:0000313" key="9">
    <source>
        <dbReference type="Proteomes" id="UP000323994"/>
    </source>
</evidence>
<dbReference type="EMBL" id="VBSN01000049">
    <property type="protein sequence ID" value="KAA6438607.1"/>
    <property type="molecule type" value="Genomic_DNA"/>
</dbReference>
<gene>
    <name evidence="8" type="ORF">FEM33_18250</name>
</gene>
<keyword evidence="4" id="KW-0472">Membrane</keyword>
<dbReference type="InterPro" id="IPR011990">
    <property type="entry name" value="TPR-like_helical_dom_sf"/>
</dbReference>
<comment type="subcellular location">
    <subcellularLocation>
        <location evidence="1">Cell outer membrane</location>
    </subcellularLocation>
</comment>
<feature type="domain" description="SusD-like N-terminal" evidence="7">
    <location>
        <begin position="113"/>
        <end position="235"/>
    </location>
</feature>
<evidence type="ECO:0000259" key="7">
    <source>
        <dbReference type="Pfam" id="PF14322"/>
    </source>
</evidence>
<evidence type="ECO:0000313" key="8">
    <source>
        <dbReference type="EMBL" id="KAA6438607.1"/>
    </source>
</evidence>
<protein>
    <submittedName>
        <fullName evidence="8">RagB/SusD family nutrient uptake outer membrane protein</fullName>
    </submittedName>
</protein>
<keyword evidence="5" id="KW-0998">Cell outer membrane</keyword>
<dbReference type="RefSeq" id="WP_139013406.1">
    <property type="nucleotide sequence ID" value="NZ_VBSN01000049.1"/>
</dbReference>
<dbReference type="InterPro" id="IPR033985">
    <property type="entry name" value="SusD-like_N"/>
</dbReference>
<dbReference type="InterPro" id="IPR012944">
    <property type="entry name" value="SusD_RagB_dom"/>
</dbReference>
<dbReference type="Gene3D" id="1.25.40.390">
    <property type="match status" value="1"/>
</dbReference>
<dbReference type="GO" id="GO:0009279">
    <property type="term" value="C:cell outer membrane"/>
    <property type="evidence" value="ECO:0007669"/>
    <property type="project" value="UniProtKB-SubCell"/>
</dbReference>
<comment type="caution">
    <text evidence="8">The sequence shown here is derived from an EMBL/GenBank/DDBJ whole genome shotgun (WGS) entry which is preliminary data.</text>
</comment>
<dbReference type="Proteomes" id="UP000323994">
    <property type="component" value="Unassembled WGS sequence"/>
</dbReference>
<reference evidence="8 9" key="1">
    <citation type="submission" date="2019-05" db="EMBL/GenBank/DDBJ databases">
        <authorList>
            <person name="Qu J.-H."/>
        </authorList>
    </citation>
    <scope>NUCLEOTIDE SEQUENCE [LARGE SCALE GENOMIC DNA]</scope>
    <source>
        <strain evidence="8 9">NS28</strain>
    </source>
</reference>